<accession>B8D6I0</accession>
<dbReference type="HOGENOM" id="CLU_011106_1_2_2"/>
<proteinExistence type="inferred from homology"/>
<evidence type="ECO:0000256" key="3">
    <source>
        <dbReference type="PIRNR" id="PIRNR006230"/>
    </source>
</evidence>
<dbReference type="Pfam" id="PF03193">
    <property type="entry name" value="RsgA_GTPase"/>
    <property type="match status" value="1"/>
</dbReference>
<dbReference type="STRING" id="490899.DKAM_1385"/>
<dbReference type="InterPro" id="IPR050755">
    <property type="entry name" value="TRAFAC_YlqF/YawG_RiboMat"/>
</dbReference>
<protein>
    <submittedName>
        <fullName evidence="5">GTP-binding protein, HSR1-related</fullName>
    </submittedName>
</protein>
<dbReference type="PROSITE" id="PS51721">
    <property type="entry name" value="G_CP"/>
    <property type="match status" value="1"/>
</dbReference>
<dbReference type="GO" id="GO:0003924">
    <property type="term" value="F:GTPase activity"/>
    <property type="evidence" value="ECO:0007669"/>
    <property type="project" value="InterPro"/>
</dbReference>
<keyword evidence="2 3" id="KW-0342">GTP-binding</keyword>
<evidence type="ECO:0000256" key="1">
    <source>
        <dbReference type="ARBA" id="ARBA00022741"/>
    </source>
</evidence>
<organism evidence="5 6">
    <name type="scientific">Desulfurococcus amylolyticus (strain DSM 18924 / JCM 16383 / VKM B-2413 / 1221n)</name>
    <name type="common">Desulfurococcus kamchatkensis</name>
    <dbReference type="NCBI Taxonomy" id="490899"/>
    <lineage>
        <taxon>Archaea</taxon>
        <taxon>Thermoproteota</taxon>
        <taxon>Thermoprotei</taxon>
        <taxon>Desulfurococcales</taxon>
        <taxon>Desulfurococcaceae</taxon>
        <taxon>Desulfurococcus</taxon>
    </lineage>
</organism>
<dbReference type="InterPro" id="IPR016478">
    <property type="entry name" value="GTPase_MTG1"/>
</dbReference>
<evidence type="ECO:0000313" key="6">
    <source>
        <dbReference type="Proteomes" id="UP000006903"/>
    </source>
</evidence>
<dbReference type="SUPFAM" id="SSF52540">
    <property type="entry name" value="P-loop containing nucleoside triphosphate hydrolases"/>
    <property type="match status" value="1"/>
</dbReference>
<dbReference type="RefSeq" id="WP_012609052.1">
    <property type="nucleotide sequence ID" value="NC_011766.1"/>
</dbReference>
<reference evidence="5 6" key="1">
    <citation type="journal article" date="2009" name="J. Bacteriol.">
        <title>Complete genome sequence of the anaerobic, protein-degrading hyperthermophilic crenarchaeon Desulfurococcus kamchatkensis.</title>
        <authorList>
            <person name="Ravin N.V."/>
            <person name="Mardanov A.V."/>
            <person name="Beletsky A.V."/>
            <person name="Kublanov I.V."/>
            <person name="Kolganova T.V."/>
            <person name="Lebedinsky A.V."/>
            <person name="Chernyh N.A."/>
            <person name="Bonch-Osmolovskaya E.A."/>
            <person name="Skryabin K.G."/>
        </authorList>
    </citation>
    <scope>NUCLEOTIDE SEQUENCE [LARGE SCALE GENOMIC DNA]</scope>
    <source>
        <strain evidence="6">DSM 18924 / JCM 16383 / VKM B-2413 / 1221n</strain>
    </source>
</reference>
<evidence type="ECO:0000313" key="5">
    <source>
        <dbReference type="EMBL" id="ACL11711.1"/>
    </source>
</evidence>
<dbReference type="InterPro" id="IPR010914">
    <property type="entry name" value="RsgA_GTPase_dom"/>
</dbReference>
<dbReference type="Gene3D" id="1.10.1580.10">
    <property type="match status" value="1"/>
</dbReference>
<feature type="domain" description="CP-type G" evidence="4">
    <location>
        <begin position="11"/>
        <end position="168"/>
    </location>
</feature>
<comment type="similarity">
    <text evidence="3">Belongs to the TRAFAC class YlqF/YawG GTPase family. MTG1 subfamily.</text>
</comment>
<dbReference type="GeneID" id="7171673"/>
<dbReference type="Proteomes" id="UP000006903">
    <property type="component" value="Chromosome"/>
</dbReference>
<dbReference type="KEGG" id="dka:DKAM_1385"/>
<evidence type="ECO:0000256" key="2">
    <source>
        <dbReference type="ARBA" id="ARBA00023134"/>
    </source>
</evidence>
<dbReference type="Gene3D" id="3.40.50.300">
    <property type="entry name" value="P-loop containing nucleotide triphosphate hydrolases"/>
    <property type="match status" value="1"/>
</dbReference>
<keyword evidence="1 3" id="KW-0547">Nucleotide-binding</keyword>
<dbReference type="eggNOG" id="arCOG00350">
    <property type="taxonomic scope" value="Archaea"/>
</dbReference>
<dbReference type="PIRSF" id="PIRSF006230">
    <property type="entry name" value="MG442"/>
    <property type="match status" value="1"/>
</dbReference>
<dbReference type="CDD" id="cd01859">
    <property type="entry name" value="MJ1464"/>
    <property type="match status" value="1"/>
</dbReference>
<sequence>MSRGGFILASWSQLDRMISRVDVVLMVLDARDPLGTFSKRLESIVRERGKKLILVLNKSDLVPRNVVEEWKKYFMEKGYTTVYMAAARHMGTLRLRRTIRRVAPSLPTIVAVTGYPKVGKSSIINGLKGRHSAPTSPYPGSPGYTRHFQLYRVDKDILLVDSPGVIPVEGGELERVIRGYPIEKLEDPVLPAMKLIERIMTYHPNAFMEAYGVSERDPLRILEEIAVRHGWFYKTTREPLIEEAARKVIRDYHDGVVKFYIRPAWIRDIGEPCDQGEGDR</sequence>
<dbReference type="AlphaFoldDB" id="B8D6I0"/>
<dbReference type="EMBL" id="CP001140">
    <property type="protein sequence ID" value="ACL11711.1"/>
    <property type="molecule type" value="Genomic_DNA"/>
</dbReference>
<dbReference type="PANTHER" id="PTHR11089:SF30">
    <property type="entry name" value="GUANINE NUCLEOTIDE-BINDING PROTEIN-LIKE 3 HOMOLOG"/>
    <property type="match status" value="1"/>
</dbReference>
<dbReference type="InterPro" id="IPR030378">
    <property type="entry name" value="G_CP_dom"/>
</dbReference>
<dbReference type="InterPro" id="IPR023179">
    <property type="entry name" value="GTP-bd_ortho_bundle_sf"/>
</dbReference>
<evidence type="ECO:0000259" key="4">
    <source>
        <dbReference type="PROSITE" id="PS51721"/>
    </source>
</evidence>
<name>B8D6I0_DESA1</name>
<dbReference type="GO" id="GO:0005525">
    <property type="term" value="F:GTP binding"/>
    <property type="evidence" value="ECO:0007669"/>
    <property type="project" value="UniProtKB-KW"/>
</dbReference>
<dbReference type="InterPro" id="IPR027417">
    <property type="entry name" value="P-loop_NTPase"/>
</dbReference>
<dbReference type="PANTHER" id="PTHR11089">
    <property type="entry name" value="GTP-BINDING PROTEIN-RELATED"/>
    <property type="match status" value="1"/>
</dbReference>
<gene>
    <name evidence="5" type="ordered locus">DKAM_1385</name>
</gene>